<dbReference type="EMBL" id="JBHMBK010000044">
    <property type="protein sequence ID" value="MFB9690001.1"/>
    <property type="molecule type" value="Genomic_DNA"/>
</dbReference>
<protein>
    <submittedName>
        <fullName evidence="5">RHS repeat-associated core domain-containing protein</fullName>
    </submittedName>
</protein>
<feature type="compositionally biased region" description="Polar residues" evidence="2">
    <location>
        <begin position="706"/>
        <end position="722"/>
    </location>
</feature>
<keyword evidence="6" id="KW-1185">Reference proteome</keyword>
<dbReference type="Pfam" id="PF25023">
    <property type="entry name" value="TEN_YD-shell"/>
    <property type="match status" value="2"/>
</dbReference>
<dbReference type="NCBIfam" id="TIGR01643">
    <property type="entry name" value="YD_repeat_2x"/>
    <property type="match status" value="2"/>
</dbReference>
<reference evidence="5 6" key="1">
    <citation type="submission" date="2024-09" db="EMBL/GenBank/DDBJ databases">
        <authorList>
            <person name="Sun Q."/>
            <person name="Mori K."/>
        </authorList>
    </citation>
    <scope>NUCLEOTIDE SEQUENCE [LARGE SCALE GENOMIC DNA]</scope>
    <source>
        <strain evidence="5 6">JCM 13852</strain>
    </source>
</reference>
<comment type="caution">
    <text evidence="5">The sequence shown here is derived from an EMBL/GenBank/DDBJ whole genome shotgun (WGS) entry which is preliminary data.</text>
</comment>
<feature type="domain" description="Teneurin-like YD-shell" evidence="4">
    <location>
        <begin position="358"/>
        <end position="514"/>
    </location>
</feature>
<feature type="region of interest" description="Disordered" evidence="2">
    <location>
        <begin position="703"/>
        <end position="722"/>
    </location>
</feature>
<keyword evidence="1" id="KW-0677">Repeat</keyword>
<dbReference type="NCBIfam" id="TIGR03696">
    <property type="entry name" value="Rhs_assc_core"/>
    <property type="match status" value="1"/>
</dbReference>
<dbReference type="InterPro" id="IPR056823">
    <property type="entry name" value="TEN-like_YD-shell"/>
</dbReference>
<feature type="chain" id="PRO_5046830202" evidence="3">
    <location>
        <begin position="33"/>
        <end position="1068"/>
    </location>
</feature>
<dbReference type="Pfam" id="PF05593">
    <property type="entry name" value="RHS_repeat"/>
    <property type="match status" value="3"/>
</dbReference>
<feature type="domain" description="Teneurin-like YD-shell" evidence="4">
    <location>
        <begin position="714"/>
        <end position="902"/>
    </location>
</feature>
<dbReference type="RefSeq" id="WP_378204676.1">
    <property type="nucleotide sequence ID" value="NZ_JBHMBK010000044.1"/>
</dbReference>
<evidence type="ECO:0000313" key="6">
    <source>
        <dbReference type="Proteomes" id="UP001589535"/>
    </source>
</evidence>
<organism evidence="5 6">
    <name type="scientific">Amycolatopsis plumensis</name>
    <dbReference type="NCBI Taxonomy" id="236508"/>
    <lineage>
        <taxon>Bacteria</taxon>
        <taxon>Bacillati</taxon>
        <taxon>Actinomycetota</taxon>
        <taxon>Actinomycetes</taxon>
        <taxon>Pseudonocardiales</taxon>
        <taxon>Pseudonocardiaceae</taxon>
        <taxon>Amycolatopsis</taxon>
    </lineage>
</organism>
<evidence type="ECO:0000256" key="2">
    <source>
        <dbReference type="SAM" id="MobiDB-lite"/>
    </source>
</evidence>
<keyword evidence="3" id="KW-0732">Signal</keyword>
<dbReference type="Gene3D" id="2.180.10.10">
    <property type="entry name" value="RHS repeat-associated core"/>
    <property type="match status" value="2"/>
</dbReference>
<gene>
    <name evidence="5" type="ORF">ACFFTO_38000</name>
</gene>
<evidence type="ECO:0000256" key="3">
    <source>
        <dbReference type="SAM" id="SignalP"/>
    </source>
</evidence>
<evidence type="ECO:0000256" key="1">
    <source>
        <dbReference type="ARBA" id="ARBA00022737"/>
    </source>
</evidence>
<evidence type="ECO:0000259" key="4">
    <source>
        <dbReference type="Pfam" id="PF25023"/>
    </source>
</evidence>
<dbReference type="InterPro" id="IPR022385">
    <property type="entry name" value="Rhs_assc_core"/>
</dbReference>
<accession>A0ABV5UHY9</accession>
<dbReference type="InterPro" id="IPR006530">
    <property type="entry name" value="YD"/>
</dbReference>
<dbReference type="PANTHER" id="PTHR32305">
    <property type="match status" value="1"/>
</dbReference>
<name>A0ABV5UHY9_9PSEU</name>
<sequence>MQRKSLRHFVLRTITFLSASTLIAAVPATASAAPRSGQGGVPLPVSWTPPERVNRTPTGVPADQVAVRPAPRSGASVQSLVCDTTQSGSQPWFAMDRYAISDRTELLVNRYSGNALITDRALTVKGTGLNMSFDAVYNSANLTRGGALGTFWTVSGGPDVKLIIYPDPDKRIVYYDPTGYCAEFTKNDDGSYTEPDGMHVTLTKLPDGKYSLSQDSSGETKLFTGDGRLFSEADRNGHTITYRYNATDGTLASITDTQGRVTTAAYTGGRITAVTDPTGLTAGGYGYDGNGHLTKITNRNGDSMNFGLDANGRITTLTTTLGRVYTLSYDAGGRVTQVTEPNYGGVASVTGYAYGSSTTTVTDPNGHKSTYTFDSGGRQTKATDALGHSRDQAWSAHGDVNSLTDATGNSVTYDYDPLNNLKGGKLPTGAAMSVGYTDTAHPHLPTQVADFSGNKVNNSYDKAGNVTNVHSDALNTDVAKYTYTTGLVATATDGNGHVTSYGYDTAGNLTKVTPPLPLKPTTYTYDSLSRVATVTDGNGVKLVYGYDKLDHVVSVAKADGTGLAAYTYDPTGNRITARYPGASFTNSYERRLLTRVVRTAGGGTGTATYHYDRAGNVTAVDDPTGWIYYGYDAADRLTSVKDQANATTTYGYDNADHRTSATLPGGSTQTIGVDKSGRQTGITVKNSAGTTLLSVSYRYTKPDGTDTGQIQSRTDSTGTADNSYDGFGRLTKAGARTYSYDNAGNITSGDGRTYTVNDADQMTKIDSITVGYDGAGNLTTTNPGGEAHYSDTNQRTSVTSSSGTLFTAGYDTLDQTQPASITERVGSSDVTHVFTRTALGISRTVDNGAGTTYAHDIDGKLTGLVDAAGKHHNAITDYQGSVIALVDDAGAVTAGYTYTPYGFNTGITGAAGSANRLRWLGTYQLASSEYLTGYRHYNPAYARFTQPDPTGQEANAYAYGNGDPINSSDPNGDYSMGDLGQNLGGQIGGYVAGVVTAAACGATAGAGCLVAGVVGGALLGAAGAGIGAAIGGARGADVGDALIDGAISGATKGFAGGAVGKAFRFLRK</sequence>
<evidence type="ECO:0000313" key="5">
    <source>
        <dbReference type="EMBL" id="MFB9690001.1"/>
    </source>
</evidence>
<dbReference type="Proteomes" id="UP001589535">
    <property type="component" value="Unassembled WGS sequence"/>
</dbReference>
<feature type="signal peptide" evidence="3">
    <location>
        <begin position="1"/>
        <end position="32"/>
    </location>
</feature>
<dbReference type="InterPro" id="IPR031325">
    <property type="entry name" value="RHS_repeat"/>
</dbReference>
<dbReference type="InterPro" id="IPR050708">
    <property type="entry name" value="T6SS_VgrG/RHS"/>
</dbReference>
<feature type="region of interest" description="Disordered" evidence="2">
    <location>
        <begin position="29"/>
        <end position="50"/>
    </location>
</feature>
<dbReference type="PANTHER" id="PTHR32305:SF15">
    <property type="entry name" value="PROTEIN RHSA-RELATED"/>
    <property type="match status" value="1"/>
</dbReference>
<proteinExistence type="predicted"/>